<gene>
    <name evidence="4" type="primary">dpaA</name>
    <name evidence="3" type="ORF">AT274_24260</name>
    <name evidence="4" type="ORF">JCR31_08515</name>
    <name evidence="5" type="ORF">OK229_01540</name>
</gene>
<organism evidence="3 6">
    <name type="scientific">Bacillus cereus</name>
    <dbReference type="NCBI Taxonomy" id="1396"/>
    <lineage>
        <taxon>Bacteria</taxon>
        <taxon>Bacillati</taxon>
        <taxon>Bacillota</taxon>
        <taxon>Bacilli</taxon>
        <taxon>Bacillales</taxon>
        <taxon>Bacillaceae</taxon>
        <taxon>Bacillus</taxon>
        <taxon>Bacillus cereus group</taxon>
    </lineage>
</organism>
<dbReference type="SUPFAM" id="SSF51735">
    <property type="entry name" value="NAD(P)-binding Rossmann-fold domains"/>
    <property type="match status" value="1"/>
</dbReference>
<feature type="domain" description="Dipicolinate synthase subunit A N-terminal" evidence="2">
    <location>
        <begin position="6"/>
        <end position="123"/>
    </location>
</feature>
<dbReference type="GeneID" id="93007309"/>
<name>A0A063CEB0_BACCE</name>
<dbReference type="InterPro" id="IPR007698">
    <property type="entry name" value="AlaDH/PNT_NAD(H)-bd"/>
</dbReference>
<feature type="domain" description="Alanine dehydrogenase/pyridine nucleotide transhydrogenase NAD(H)-binding" evidence="1">
    <location>
        <begin position="151"/>
        <end position="289"/>
    </location>
</feature>
<reference evidence="3 6" key="1">
    <citation type="submission" date="2015-12" db="EMBL/GenBank/DDBJ databases">
        <title>Bacillus cereus Group isolate.</title>
        <authorList>
            <person name="Kovac J."/>
        </authorList>
    </citation>
    <scope>NUCLEOTIDE SEQUENCE [LARGE SCALE GENOMIC DNA]</scope>
    <source>
        <strain evidence="3 6">FSL W8-0275</strain>
    </source>
</reference>
<dbReference type="FunFam" id="3.40.50.720:FF:000227">
    <property type="entry name" value="Dipicolinic acid synthetase subunit A"/>
    <property type="match status" value="1"/>
</dbReference>
<dbReference type="NCBIfam" id="TIGR02853">
    <property type="entry name" value="spore_dpaA"/>
    <property type="match status" value="1"/>
</dbReference>
<dbReference type="AlphaFoldDB" id="A0A063CEB0"/>
<proteinExistence type="predicted"/>
<dbReference type="RefSeq" id="WP_000954726.1">
    <property type="nucleotide sequence ID" value="NZ_AP022877.1"/>
</dbReference>
<dbReference type="EMBL" id="JAEFBZ010000001">
    <property type="protein sequence ID" value="MBK1607962.1"/>
    <property type="molecule type" value="Genomic_DNA"/>
</dbReference>
<evidence type="ECO:0000313" key="7">
    <source>
        <dbReference type="Proteomes" id="UP000613452"/>
    </source>
</evidence>
<dbReference type="Pfam" id="PF16924">
    <property type="entry name" value="DpaA_N"/>
    <property type="match status" value="1"/>
</dbReference>
<evidence type="ECO:0000259" key="2">
    <source>
        <dbReference type="Pfam" id="PF16924"/>
    </source>
</evidence>
<sequence>MLTEMHIAVIGGDARQLEVIRKLVELDAKLSLIGFDQLDHGFTGAAKESIQNLDFTSLDAIILPVAGTNAKGEVDTIFSNEKVSITKEQIENTPEHFTIYSGIGTPYLENLVSTTNRKLIKLFDRDDVAIYNSIPTVEGTLMMVIQHTDYTIHGSNVMVLGFGRTGMSVARAFQSLGAHVKVGARRSEHIARITEMMFSPFHMQNIEKEVGNIDIVINTIPHLVVTANVISKMPAHTLVIDLASKPGGTDFRYAEKRGVKALLAPGLPGIVAPKTAGQILANVLSQLLAEDVIARKENGE</sequence>
<dbReference type="InterPro" id="IPR014215">
    <property type="entry name" value="Dipicolinic_acid_synth_A"/>
</dbReference>
<dbReference type="NCBIfam" id="NF006162">
    <property type="entry name" value="PRK08306.1"/>
    <property type="match status" value="1"/>
</dbReference>
<dbReference type="EMBL" id="LOMT01000117">
    <property type="protein sequence ID" value="KXX91017.1"/>
    <property type="molecule type" value="Genomic_DNA"/>
</dbReference>
<evidence type="ECO:0000313" key="4">
    <source>
        <dbReference type="EMBL" id="MBK1607962.1"/>
    </source>
</evidence>
<dbReference type="FunFam" id="3.40.50.720:FF:000226">
    <property type="entry name" value="Dipicolinic acid synthetase subunit A"/>
    <property type="match status" value="1"/>
</dbReference>
<dbReference type="KEGG" id="bcef:BcrFT9_02927"/>
<dbReference type="InterPro" id="IPR036291">
    <property type="entry name" value="NAD(P)-bd_dom_sf"/>
</dbReference>
<dbReference type="OMA" id="MMAIQHT"/>
<dbReference type="Pfam" id="PF01262">
    <property type="entry name" value="AlaDh_PNT_C"/>
    <property type="match status" value="1"/>
</dbReference>
<evidence type="ECO:0000313" key="6">
    <source>
        <dbReference type="Proteomes" id="UP000075591"/>
    </source>
</evidence>
<dbReference type="Gene3D" id="3.40.50.720">
    <property type="entry name" value="NAD(P)-binding Rossmann-like Domain"/>
    <property type="match status" value="2"/>
</dbReference>
<protein>
    <submittedName>
        <fullName evidence="3">Dipicolinate synthase subunit A</fullName>
    </submittedName>
    <submittedName>
        <fullName evidence="4">Dipicolinic acid synthetase subunit A</fullName>
    </submittedName>
</protein>
<dbReference type="EMBL" id="CP109872">
    <property type="protein sequence ID" value="UYW69599.1"/>
    <property type="molecule type" value="Genomic_DNA"/>
</dbReference>
<reference evidence="5" key="3">
    <citation type="submission" date="2023-02" db="EMBL/GenBank/DDBJ databases">
        <title>Complete Genome Sequence of Bacillus cereus sensu lato isolate BC38B from pepper closely related to the Bacillus anthracis clade.</title>
        <authorList>
            <person name="Abdelli M."/>
            <person name="Cerar Kisek T."/>
            <person name="Falaise C."/>
            <person name="Cumont A."/>
            <person name="Giraud M."/>
            <person name="Chatoux J."/>
            <person name="Rogee S."/>
            <person name="Dadvisard M."/>
            <person name="Larigauderie G."/>
            <person name="Raynaud F."/>
            <person name="Godic Torkar K."/>
            <person name="Ramisse V."/>
        </authorList>
    </citation>
    <scope>NUCLEOTIDE SEQUENCE</scope>
    <source>
        <strain evidence="5">BC38B</strain>
    </source>
</reference>
<evidence type="ECO:0000259" key="1">
    <source>
        <dbReference type="Pfam" id="PF01262"/>
    </source>
</evidence>
<dbReference type="Proteomes" id="UP001163707">
    <property type="component" value="Chromosome"/>
</dbReference>
<dbReference type="Proteomes" id="UP000075591">
    <property type="component" value="Unassembled WGS sequence"/>
</dbReference>
<evidence type="ECO:0000313" key="5">
    <source>
        <dbReference type="EMBL" id="UYW69599.1"/>
    </source>
</evidence>
<dbReference type="Proteomes" id="UP000613452">
    <property type="component" value="Unassembled WGS sequence"/>
</dbReference>
<evidence type="ECO:0000313" key="3">
    <source>
        <dbReference type="EMBL" id="KXX91017.1"/>
    </source>
</evidence>
<accession>A0A063CEB0</accession>
<reference evidence="4 7" key="2">
    <citation type="submission" date="2020-12" db="EMBL/GenBank/DDBJ databases">
        <title>Genome assembly for a thermostable protease producing Bacillus cereus MAKP1 strain isolated from chicken gut.</title>
        <authorList>
            <person name="Malaviya A."/>
        </authorList>
    </citation>
    <scope>NUCLEOTIDE SEQUENCE [LARGE SCALE GENOMIC DNA]</scope>
    <source>
        <strain evidence="4 7">MAKP1</strain>
    </source>
</reference>
<dbReference type="InterPro" id="IPR031629">
    <property type="entry name" value="DpaA_N"/>
</dbReference>
<dbReference type="PATRIC" id="fig|1396.419.peg.4109"/>